<dbReference type="InterPro" id="IPR055947">
    <property type="entry name" value="DUF7525"/>
</dbReference>
<accession>A0AAE3FXG7</accession>
<keyword evidence="3" id="KW-1185">Reference proteome</keyword>
<protein>
    <submittedName>
        <fullName evidence="2">Uncharacterized protein</fullName>
    </submittedName>
</protein>
<keyword evidence="1" id="KW-0812">Transmembrane</keyword>
<comment type="caution">
    <text evidence="2">The sequence shown here is derived from an EMBL/GenBank/DDBJ whole genome shotgun (WGS) entry which is preliminary data.</text>
</comment>
<dbReference type="EMBL" id="JAKRVX010000003">
    <property type="protein sequence ID" value="MCL9817066.1"/>
    <property type="molecule type" value="Genomic_DNA"/>
</dbReference>
<feature type="transmembrane region" description="Helical" evidence="1">
    <location>
        <begin position="39"/>
        <end position="60"/>
    </location>
</feature>
<proteinExistence type="predicted"/>
<feature type="transmembrane region" description="Helical" evidence="1">
    <location>
        <begin position="12"/>
        <end position="32"/>
    </location>
</feature>
<evidence type="ECO:0000313" key="3">
    <source>
        <dbReference type="Proteomes" id="UP001203207"/>
    </source>
</evidence>
<gene>
    <name evidence="2" type="ORF">AArcSt2_08940</name>
</gene>
<evidence type="ECO:0000313" key="2">
    <source>
        <dbReference type="EMBL" id="MCL9817066.1"/>
    </source>
</evidence>
<reference evidence="2" key="1">
    <citation type="journal article" date="2022" name="Syst. Appl. Microbiol.">
        <title>Natronocalculus amylovorans gen. nov., sp. nov., and Natranaeroarchaeum aerophilus sp. nov., dominant culturable amylolytic natronoarchaea from hypersaline soda lakes in southwestern Siberia.</title>
        <authorList>
            <person name="Sorokin D.Y."/>
            <person name="Elcheninov A.G."/>
            <person name="Khizhniak T.V."/>
            <person name="Koenen M."/>
            <person name="Bale N.J."/>
            <person name="Damste J.S.S."/>
            <person name="Kublanov I.V."/>
        </authorList>
    </citation>
    <scope>NUCLEOTIDE SEQUENCE</scope>
    <source>
        <strain evidence="2">AArc-St2</strain>
    </source>
</reference>
<keyword evidence="1" id="KW-1133">Transmembrane helix</keyword>
<evidence type="ECO:0000256" key="1">
    <source>
        <dbReference type="SAM" id="Phobius"/>
    </source>
</evidence>
<dbReference type="AlphaFoldDB" id="A0AAE3FXG7"/>
<reference evidence="2" key="2">
    <citation type="submission" date="2022-02" db="EMBL/GenBank/DDBJ databases">
        <authorList>
            <person name="Elcheninov A.G."/>
            <person name="Sorokin D.Y."/>
            <person name="Kublanov I.V."/>
        </authorList>
    </citation>
    <scope>NUCLEOTIDE SEQUENCE</scope>
    <source>
        <strain evidence="2">AArc-St2</strain>
    </source>
</reference>
<dbReference type="Proteomes" id="UP001203207">
    <property type="component" value="Unassembled WGS sequence"/>
</dbReference>
<sequence length="61" mass="6229">MTAGSVTSDKGIGLGMAFAALTLIGAVVMYAGDTQLLRAWGFGAAMIASIIGVVAIHLFWD</sequence>
<dbReference type="RefSeq" id="WP_174653822.1">
    <property type="nucleotide sequence ID" value="NZ_JAKRVX010000003.1"/>
</dbReference>
<organism evidence="2 3">
    <name type="scientific">Natronocalculus amylovorans</name>
    <dbReference type="NCBI Taxonomy" id="2917812"/>
    <lineage>
        <taxon>Archaea</taxon>
        <taxon>Methanobacteriati</taxon>
        <taxon>Methanobacteriota</taxon>
        <taxon>Stenosarchaea group</taxon>
        <taxon>Halobacteria</taxon>
        <taxon>Halobacteriales</taxon>
        <taxon>Haloferacaceae</taxon>
        <taxon>Natronocalculus</taxon>
    </lineage>
</organism>
<name>A0AAE3FXG7_9EURY</name>
<dbReference type="Pfam" id="PF24369">
    <property type="entry name" value="DUF7525"/>
    <property type="match status" value="1"/>
</dbReference>
<keyword evidence="1" id="KW-0472">Membrane</keyword>